<gene>
    <name evidence="4" type="ORF">J8A68_004458</name>
</gene>
<feature type="domain" description="Prenyltransferase alpha-alpha toroid" evidence="3">
    <location>
        <begin position="5"/>
        <end position="357"/>
    </location>
</feature>
<dbReference type="OrthoDB" id="24893at2759"/>
<dbReference type="GO" id="GO:0005953">
    <property type="term" value="C:CAAX-protein geranylgeranyltransferase complex"/>
    <property type="evidence" value="ECO:0007669"/>
    <property type="project" value="TreeGrafter"/>
</dbReference>
<evidence type="ECO:0000313" key="5">
    <source>
        <dbReference type="Proteomes" id="UP000694255"/>
    </source>
</evidence>
<comment type="caution">
    <text evidence="4">The sequence shown here is derived from an EMBL/GenBank/DDBJ whole genome shotgun (WGS) entry which is preliminary data.</text>
</comment>
<dbReference type="PANTHER" id="PTHR11774:SF4">
    <property type="entry name" value="GERANYLGERANYL TRANSFERASE TYPE-1 SUBUNIT BETA"/>
    <property type="match status" value="1"/>
</dbReference>
<proteinExistence type="predicted"/>
<dbReference type="InterPro" id="IPR045089">
    <property type="entry name" value="PGGT1B-like"/>
</dbReference>
<dbReference type="AlphaFoldDB" id="A0A8J5QJM6"/>
<dbReference type="Pfam" id="PF00432">
    <property type="entry name" value="Prenyltrans"/>
    <property type="match status" value="1"/>
</dbReference>
<organism evidence="4 5">
    <name type="scientific">[Candida] subhashii</name>
    <dbReference type="NCBI Taxonomy" id="561895"/>
    <lineage>
        <taxon>Eukaryota</taxon>
        <taxon>Fungi</taxon>
        <taxon>Dikarya</taxon>
        <taxon>Ascomycota</taxon>
        <taxon>Saccharomycotina</taxon>
        <taxon>Pichiomycetes</taxon>
        <taxon>Debaryomycetaceae</taxon>
        <taxon>Spathaspora</taxon>
    </lineage>
</organism>
<evidence type="ECO:0000313" key="4">
    <source>
        <dbReference type="EMBL" id="KAG7662070.1"/>
    </source>
</evidence>
<evidence type="ECO:0000259" key="3">
    <source>
        <dbReference type="Pfam" id="PF00432"/>
    </source>
</evidence>
<dbReference type="GO" id="GO:0046872">
    <property type="term" value="F:metal ion binding"/>
    <property type="evidence" value="ECO:0007669"/>
    <property type="project" value="UniProtKB-KW"/>
</dbReference>
<evidence type="ECO:0000256" key="1">
    <source>
        <dbReference type="ARBA" id="ARBA00022723"/>
    </source>
</evidence>
<protein>
    <submittedName>
        <fullName evidence="4">CDC43</fullName>
    </submittedName>
</protein>
<dbReference type="GeneID" id="73471258"/>
<name>A0A8J5QJM6_9ASCO</name>
<dbReference type="RefSeq" id="XP_049262303.1">
    <property type="nucleotide sequence ID" value="XM_049408419.1"/>
</dbReference>
<dbReference type="Proteomes" id="UP000694255">
    <property type="component" value="Unassembled WGS sequence"/>
</dbReference>
<reference evidence="4 5" key="1">
    <citation type="journal article" date="2021" name="DNA Res.">
        <title>Genome analysis of Candida subhashii reveals its hybrid nature and dual mitochondrial genome conformations.</title>
        <authorList>
            <person name="Mixao V."/>
            <person name="Hegedusova E."/>
            <person name="Saus E."/>
            <person name="Pryszcz L.P."/>
            <person name="Cillingova A."/>
            <person name="Nosek J."/>
            <person name="Gabaldon T."/>
        </authorList>
    </citation>
    <scope>NUCLEOTIDE SEQUENCE [LARGE SCALE GENOMIC DNA]</scope>
    <source>
        <strain evidence="4 5">CBS 10753</strain>
    </source>
</reference>
<dbReference type="GO" id="GO:0004662">
    <property type="term" value="F:CAAX-protein geranylgeranyltransferase activity"/>
    <property type="evidence" value="ECO:0007669"/>
    <property type="project" value="TreeGrafter"/>
</dbReference>
<dbReference type="PANTHER" id="PTHR11774">
    <property type="entry name" value="GERANYLGERANYL TRANSFERASE TYPE BETA SUBUNIT"/>
    <property type="match status" value="1"/>
</dbReference>
<keyword evidence="1" id="KW-0479">Metal-binding</keyword>
<keyword evidence="2" id="KW-0677">Repeat</keyword>
<dbReference type="EMBL" id="JAGSYN010000185">
    <property type="protein sequence ID" value="KAG7662070.1"/>
    <property type="molecule type" value="Genomic_DNA"/>
</dbReference>
<keyword evidence="5" id="KW-1185">Reference proteome</keyword>
<sequence>MNSLLLAKHEKFFNRCLIGLPSSASSEDSDKLAIIYFCLHGLQLINKFNFSNEELQYYIDFIYRDYLIETEDMIGFRTTNYFKSCGEEYDSINLSASLFALYILLVLKSNYSIKIPQHKIMKLLSRCQIKSGPNKGAFVPTLTYHNGEYAQFGETDLRFCYIALLIRHLVKYDEGSNRDNDIDTQALQEFILTRLNHDGGFSSQILDESHLGFTFCAISALKLLNYPIEKLEQTREWLIKRQSDYPASLYDSIEYQYYRKEDIGGFNGRDNKFSDTCYSWWATGALYIMNPQNIQLINQAKAEEYLLTQTQNELFGGFARDIEARPDPMHSFMALASLSLWNREKYGLNEIQPILVISHDSYDFFKNSIQYS</sequence>
<accession>A0A8J5QJM6</accession>
<evidence type="ECO:0000256" key="2">
    <source>
        <dbReference type="ARBA" id="ARBA00022737"/>
    </source>
</evidence>
<dbReference type="InterPro" id="IPR001330">
    <property type="entry name" value="Prenyltrans"/>
</dbReference>